<evidence type="ECO:0008006" key="3">
    <source>
        <dbReference type="Google" id="ProtNLM"/>
    </source>
</evidence>
<organism evidence="1 2">
    <name type="scientific">Pseudoduganella danionis</name>
    <dbReference type="NCBI Taxonomy" id="1890295"/>
    <lineage>
        <taxon>Bacteria</taxon>
        <taxon>Pseudomonadati</taxon>
        <taxon>Pseudomonadota</taxon>
        <taxon>Betaproteobacteria</taxon>
        <taxon>Burkholderiales</taxon>
        <taxon>Oxalobacteraceae</taxon>
        <taxon>Telluria group</taxon>
        <taxon>Pseudoduganella</taxon>
    </lineage>
</organism>
<dbReference type="EMBL" id="WNKW01000009">
    <property type="protein sequence ID" value="MTW35296.1"/>
    <property type="molecule type" value="Genomic_DNA"/>
</dbReference>
<keyword evidence="2" id="KW-1185">Reference proteome</keyword>
<dbReference type="Proteomes" id="UP000735592">
    <property type="component" value="Unassembled WGS sequence"/>
</dbReference>
<reference evidence="1 2" key="1">
    <citation type="submission" date="2019-11" db="EMBL/GenBank/DDBJ databases">
        <title>Type strains purchased from KCTC, JCM and DSMZ.</title>
        <authorList>
            <person name="Lu H."/>
        </authorList>
    </citation>
    <scope>NUCLEOTIDE SEQUENCE [LARGE SCALE GENOMIC DNA]</scope>
    <source>
        <strain evidence="1 2">DSM 103461</strain>
    </source>
</reference>
<protein>
    <recommendedName>
        <fullName evidence="3">Phage protein</fullName>
    </recommendedName>
</protein>
<gene>
    <name evidence="1" type="ORF">GM655_21085</name>
</gene>
<name>A0ABW9SSZ2_9BURK</name>
<accession>A0ABW9SSZ2</accession>
<proteinExistence type="predicted"/>
<evidence type="ECO:0000313" key="2">
    <source>
        <dbReference type="Proteomes" id="UP000735592"/>
    </source>
</evidence>
<sequence length="123" mass="13519">MSKKNKNAVTKFEVNLQPVPLGTISLNDFVGSKACEAALKVASEQENPDEKAFAFLCSYQFTEICNSVFQAGRPDLLDNEEFQNYAVEFASEIVSTHFIEMFMVIGGTISNLLAKNDVQEGGV</sequence>
<comment type="caution">
    <text evidence="1">The sequence shown here is derived from an EMBL/GenBank/DDBJ whole genome shotgun (WGS) entry which is preliminary data.</text>
</comment>
<dbReference type="RefSeq" id="WP_155436636.1">
    <property type="nucleotide sequence ID" value="NZ_JBHLXK010000008.1"/>
</dbReference>
<evidence type="ECO:0000313" key="1">
    <source>
        <dbReference type="EMBL" id="MTW35296.1"/>
    </source>
</evidence>